<evidence type="ECO:0000256" key="1">
    <source>
        <dbReference type="ARBA" id="ARBA00004434"/>
    </source>
</evidence>
<evidence type="ECO:0000256" key="7">
    <source>
        <dbReference type="ARBA" id="ARBA00022884"/>
    </source>
</evidence>
<dbReference type="PANTHER" id="PTHR32198:SF2">
    <property type="entry name" value="MITOCHONDRIAL ESCAPE PROTEIN 2"/>
    <property type="match status" value="1"/>
</dbReference>
<dbReference type="InterPro" id="IPR039627">
    <property type="entry name" value="Yme2_C"/>
</dbReference>
<feature type="coiled-coil region" evidence="15">
    <location>
        <begin position="799"/>
        <end position="826"/>
    </location>
</feature>
<dbReference type="GO" id="GO:0005743">
    <property type="term" value="C:mitochondrial inner membrane"/>
    <property type="evidence" value="ECO:0007669"/>
    <property type="project" value="UniProtKB-SubCell"/>
</dbReference>
<evidence type="ECO:0000256" key="5">
    <source>
        <dbReference type="ARBA" id="ARBA00022692"/>
    </source>
</evidence>
<dbReference type="PROSITE" id="PS50102">
    <property type="entry name" value="RRM"/>
    <property type="match status" value="1"/>
</dbReference>
<evidence type="ECO:0000256" key="9">
    <source>
        <dbReference type="ARBA" id="ARBA00022989"/>
    </source>
</evidence>
<evidence type="ECO:0000256" key="4">
    <source>
        <dbReference type="ARBA" id="ARBA00022664"/>
    </source>
</evidence>
<comment type="caution">
    <text evidence="18">The sequence shown here is derived from an EMBL/GenBank/DDBJ whole genome shotgun (WGS) entry which is preliminary data.</text>
</comment>
<comment type="subcellular location">
    <subcellularLocation>
        <location evidence="1 14">Mitochondrion inner membrane</location>
        <topology evidence="1 14">Single-pass membrane protein</topology>
    </subcellularLocation>
</comment>
<keyword evidence="19" id="KW-1185">Reference proteome</keyword>
<evidence type="ECO:0000256" key="14">
    <source>
        <dbReference type="RuleBase" id="RU367108"/>
    </source>
</evidence>
<dbReference type="InterPro" id="IPR027417">
    <property type="entry name" value="P-loop_NTPase"/>
</dbReference>
<dbReference type="InterPro" id="IPR018850">
    <property type="entry name" value="Mt_escape_2_C"/>
</dbReference>
<organism evidence="18 19">
    <name type="scientific">Diatrype stigma</name>
    <dbReference type="NCBI Taxonomy" id="117547"/>
    <lineage>
        <taxon>Eukaryota</taxon>
        <taxon>Fungi</taxon>
        <taxon>Dikarya</taxon>
        <taxon>Ascomycota</taxon>
        <taxon>Pezizomycotina</taxon>
        <taxon>Sordariomycetes</taxon>
        <taxon>Xylariomycetidae</taxon>
        <taxon>Xylariales</taxon>
        <taxon>Diatrypaceae</taxon>
        <taxon>Diatrype</taxon>
    </lineage>
</organism>
<evidence type="ECO:0000256" key="10">
    <source>
        <dbReference type="ARBA" id="ARBA00023128"/>
    </source>
</evidence>
<dbReference type="Pfam" id="PF10443">
    <property type="entry name" value="RNA12"/>
    <property type="match status" value="1"/>
</dbReference>
<dbReference type="Pfam" id="PF00076">
    <property type="entry name" value="RRM_1"/>
    <property type="match status" value="1"/>
</dbReference>
<evidence type="ECO:0000256" key="6">
    <source>
        <dbReference type="ARBA" id="ARBA00022792"/>
    </source>
</evidence>
<dbReference type="PANTHER" id="PTHR32198">
    <property type="entry name" value="MITOCHONDRIAL ESCAPE PROTEIN 2"/>
    <property type="match status" value="1"/>
</dbReference>
<proteinExistence type="inferred from homology"/>
<keyword evidence="11" id="KW-0472">Membrane</keyword>
<dbReference type="GO" id="GO:0003723">
    <property type="term" value="F:RNA binding"/>
    <property type="evidence" value="ECO:0007669"/>
    <property type="project" value="UniProtKB-UniRule"/>
</dbReference>
<evidence type="ECO:0000256" key="15">
    <source>
        <dbReference type="SAM" id="Coils"/>
    </source>
</evidence>
<dbReference type="FunFam" id="3.30.70.330:FF:000959">
    <property type="entry name" value="Mitochondrial escape protein 2"/>
    <property type="match status" value="1"/>
</dbReference>
<keyword evidence="6 14" id="KW-0999">Mitochondrion inner membrane</keyword>
<feature type="compositionally biased region" description="Acidic residues" evidence="16">
    <location>
        <begin position="578"/>
        <end position="591"/>
    </location>
</feature>
<evidence type="ECO:0000256" key="8">
    <source>
        <dbReference type="ARBA" id="ARBA00022946"/>
    </source>
</evidence>
<dbReference type="Gene3D" id="3.40.50.300">
    <property type="entry name" value="P-loop containing nucleotide triphosphate hydrolases"/>
    <property type="match status" value="1"/>
</dbReference>
<evidence type="ECO:0000313" key="18">
    <source>
        <dbReference type="EMBL" id="KAK7752365.1"/>
    </source>
</evidence>
<dbReference type="SUPFAM" id="SSF54928">
    <property type="entry name" value="RNA-binding domain, RBD"/>
    <property type="match status" value="1"/>
</dbReference>
<dbReference type="InterPro" id="IPR000504">
    <property type="entry name" value="RRM_dom"/>
</dbReference>
<dbReference type="SUPFAM" id="SSF52540">
    <property type="entry name" value="P-loop containing nucleoside triphosphate hydrolases"/>
    <property type="match status" value="1"/>
</dbReference>
<evidence type="ECO:0000256" key="3">
    <source>
        <dbReference type="ARBA" id="ARBA00020222"/>
    </source>
</evidence>
<keyword evidence="9" id="KW-1133">Transmembrane helix</keyword>
<keyword evidence="10 14" id="KW-0496">Mitochondrion</keyword>
<dbReference type="EMBL" id="JAKJXP020000039">
    <property type="protein sequence ID" value="KAK7752365.1"/>
    <property type="molecule type" value="Genomic_DNA"/>
</dbReference>
<evidence type="ECO:0000256" key="16">
    <source>
        <dbReference type="SAM" id="MobiDB-lite"/>
    </source>
</evidence>
<evidence type="ECO:0000256" key="13">
    <source>
        <dbReference type="PROSITE-ProRule" id="PRU00176"/>
    </source>
</evidence>
<sequence length="831" mass="92311">MRQLATRALQSTAATANATAASSDQEGHIDAAANESILWLDNLFPLKLSGLLRAPWRDPEKDIAGLMKRFENSSLGALDPINMVKRALPDDKIPVKVTEIIPRLKDGGAFVKFSHPSNIPAKEVEEKVATLLRERPIKPIFSPFRGVQAGLVQGIPWLEDLHRYPYGRVRIEFVPKNPGEEAVELSQETLYSLFRRYGKIAEIQSQPWDSKVLPKFAYVDFGFVRDAIMARNCLHGFVVPEELGGGKLGTKLRMSYEQRAKQHRIWEWISSHPRIVIPVLVALLTGLTVIVFDPIRSFFVKIHITGKLRWNNSRLVRWLRKQTSDILSFRREKAEEAGLTTIWTHRKDLIDQIQKWLMETAETFIVVQGPRGSGKKELVLEQALKDRRNVLVIDCKPIVEARGDSSTIKQMGTAVGYRPIFSWANSISSMVDLAVQGTTGVKAGFSETLEAQLQKILATTAGALTEIGLADRRKTDSDFSLPPDAYLETHPEKRPVVVIDNFLHKNDDKTIVYDKIAEWAAALVQSNVAHVVFLTNDSSYSKSLSKSLPDRVFRQTALGDLSPDVAKRFVLSHIQNDPDTETTDDSDSDSTSEEKKKKTPANQLVQLSELDACIGTLGGRLTDLEFLARRLKAGQTPREAVEEITEQSASEILKMFLLPGKTTPDGPGDRKWTVEQAWYLVKALAEQDSLRYHEVLLSDTFKSSLKAPDAEAALDGLAGGELISVTTAHGRPRAIAPGRPVYAAAFRALRADPVLAAKLDTAVLTELAKIEAATIEKAENELATLATLPRQPAQMAGRVNYLLAKLEASQRKVEKYEAEMATRKAVLAKED</sequence>
<evidence type="ECO:0000259" key="17">
    <source>
        <dbReference type="PROSITE" id="PS50102"/>
    </source>
</evidence>
<keyword evidence="5" id="KW-0812">Transmembrane</keyword>
<reference evidence="18 19" key="1">
    <citation type="submission" date="2024-02" db="EMBL/GenBank/DDBJ databases">
        <title>De novo assembly and annotation of 12 fungi associated with fruit tree decline syndrome in Ontario, Canada.</title>
        <authorList>
            <person name="Sulman M."/>
            <person name="Ellouze W."/>
            <person name="Ilyukhin E."/>
        </authorList>
    </citation>
    <scope>NUCLEOTIDE SEQUENCE [LARGE SCALE GENOMIC DNA]</scope>
    <source>
        <strain evidence="18 19">M11/M66-122</strain>
    </source>
</reference>
<gene>
    <name evidence="18" type="primary">YME2</name>
    <name evidence="18" type="ORF">SLS62_005702</name>
</gene>
<feature type="region of interest" description="Disordered" evidence="16">
    <location>
        <begin position="572"/>
        <end position="602"/>
    </location>
</feature>
<comment type="function">
    <text evidence="12 14">Plays a role in maintaining the mitochondrial genome and in controlling the mtDNA escape. Involved in the regulation of mtDNA nucleotide structure and number. May have a dispensable role in early maturation of pre-rRNA.</text>
</comment>
<evidence type="ECO:0000256" key="11">
    <source>
        <dbReference type="ARBA" id="ARBA00023136"/>
    </source>
</evidence>
<comment type="similarity">
    <text evidence="2 14">Belongs to the YME2 family.</text>
</comment>
<evidence type="ECO:0000256" key="12">
    <source>
        <dbReference type="ARBA" id="ARBA00025276"/>
    </source>
</evidence>
<evidence type="ECO:0000256" key="2">
    <source>
        <dbReference type="ARBA" id="ARBA00010320"/>
    </source>
</evidence>
<accession>A0AAN9UUG5</accession>
<name>A0AAN9UUG5_9PEZI</name>
<dbReference type="AlphaFoldDB" id="A0AAN9UUG5"/>
<dbReference type="GO" id="GO:0006397">
    <property type="term" value="P:mRNA processing"/>
    <property type="evidence" value="ECO:0007669"/>
    <property type="project" value="UniProtKB-UniRule"/>
</dbReference>
<protein>
    <recommendedName>
        <fullName evidence="3 14">Mitochondrial escape protein 2</fullName>
    </recommendedName>
</protein>
<evidence type="ECO:0000313" key="19">
    <source>
        <dbReference type="Proteomes" id="UP001320420"/>
    </source>
</evidence>
<dbReference type="InterPro" id="IPR035979">
    <property type="entry name" value="RBD_domain_sf"/>
</dbReference>
<feature type="domain" description="RRM" evidence="17">
    <location>
        <begin position="167"/>
        <end position="259"/>
    </location>
</feature>
<keyword evidence="8" id="KW-0809">Transit peptide</keyword>
<keyword evidence="15" id="KW-0175">Coiled coil</keyword>
<keyword evidence="7 13" id="KW-0694">RNA-binding</keyword>
<keyword evidence="4 14" id="KW-0507">mRNA processing</keyword>
<dbReference type="Proteomes" id="UP001320420">
    <property type="component" value="Unassembled WGS sequence"/>
</dbReference>